<dbReference type="HOGENOM" id="CLU_018267_2_0_1"/>
<dbReference type="PANTHER" id="PTHR33085:SF145">
    <property type="entry name" value="OS05G0302200 PROTEIN"/>
    <property type="match status" value="1"/>
</dbReference>
<dbReference type="Pfam" id="PF07893">
    <property type="entry name" value="DUF1668"/>
    <property type="match status" value="1"/>
</dbReference>
<organism evidence="1">
    <name type="scientific">Oryza brachyantha</name>
    <name type="common">malo sina</name>
    <dbReference type="NCBI Taxonomy" id="4533"/>
    <lineage>
        <taxon>Eukaryota</taxon>
        <taxon>Viridiplantae</taxon>
        <taxon>Streptophyta</taxon>
        <taxon>Embryophyta</taxon>
        <taxon>Tracheophyta</taxon>
        <taxon>Spermatophyta</taxon>
        <taxon>Magnoliopsida</taxon>
        <taxon>Liliopsida</taxon>
        <taxon>Poales</taxon>
        <taxon>Poaceae</taxon>
        <taxon>BOP clade</taxon>
        <taxon>Oryzoideae</taxon>
        <taxon>Oryzeae</taxon>
        <taxon>Oryzinae</taxon>
        <taxon>Oryza</taxon>
    </lineage>
</organism>
<dbReference type="eggNOG" id="ENOG502R87V">
    <property type="taxonomic scope" value="Eukaryota"/>
</dbReference>
<dbReference type="EnsemblPlants" id="OB06G23270.1">
    <property type="protein sequence ID" value="OB06G23270.1"/>
    <property type="gene ID" value="OB06G23270"/>
</dbReference>
<evidence type="ECO:0000313" key="2">
    <source>
        <dbReference type="Proteomes" id="UP000006038"/>
    </source>
</evidence>
<evidence type="ECO:0008006" key="3">
    <source>
        <dbReference type="Google" id="ProtNLM"/>
    </source>
</evidence>
<reference evidence="1" key="1">
    <citation type="journal article" date="2013" name="Nat. Commun.">
        <title>Whole-genome sequencing of Oryza brachyantha reveals mechanisms underlying Oryza genome evolution.</title>
        <authorList>
            <person name="Chen J."/>
            <person name="Huang Q."/>
            <person name="Gao D."/>
            <person name="Wang J."/>
            <person name="Lang Y."/>
            <person name="Liu T."/>
            <person name="Li B."/>
            <person name="Bai Z."/>
            <person name="Luis Goicoechea J."/>
            <person name="Liang C."/>
            <person name="Chen C."/>
            <person name="Zhang W."/>
            <person name="Sun S."/>
            <person name="Liao Y."/>
            <person name="Zhang X."/>
            <person name="Yang L."/>
            <person name="Song C."/>
            <person name="Wang M."/>
            <person name="Shi J."/>
            <person name="Liu G."/>
            <person name="Liu J."/>
            <person name="Zhou H."/>
            <person name="Zhou W."/>
            <person name="Yu Q."/>
            <person name="An N."/>
            <person name="Chen Y."/>
            <person name="Cai Q."/>
            <person name="Wang B."/>
            <person name="Liu B."/>
            <person name="Min J."/>
            <person name="Huang Y."/>
            <person name="Wu H."/>
            <person name="Li Z."/>
            <person name="Zhang Y."/>
            <person name="Yin Y."/>
            <person name="Song W."/>
            <person name="Jiang J."/>
            <person name="Jackson S.A."/>
            <person name="Wing R.A."/>
            <person name="Wang J."/>
            <person name="Chen M."/>
        </authorList>
    </citation>
    <scope>NUCLEOTIDE SEQUENCE [LARGE SCALE GENOMIC DNA]</scope>
    <source>
        <strain evidence="1">cv. IRGC 101232</strain>
    </source>
</reference>
<keyword evidence="2" id="KW-1185">Reference proteome</keyword>
<dbReference type="Proteomes" id="UP000006038">
    <property type="component" value="Chromosome 6"/>
</dbReference>
<protein>
    <recommendedName>
        <fullName evidence="3">DUF1618 domain-containing protein</fullName>
    </recommendedName>
</protein>
<sequence>MSWEPKSTTSVVGAHNKTAHAQKYLSMSPSVESTIGFSRRFLNLIMSSSCISGVKSLYCFDLMYQELFYPSTPPPPTRFNKLTVNLMDSVGLPLSSFDLRASAAGDQCKIDCFPLAGSEVVCADQSGRAFRFDADRRRAGTMPGLHKPKSMPLALFVPNPRADDDLDHVGYGSSLFVMERFPRPEAGFSGAEAEHGSDQFEAFVYRNTRMSTYVKAWHCQQLPPPPFVREPKHWHSCSSSRSRPEISSYAVLGGGSHICLSVNGVGTYCLDTARHTWSEAGEWTLPFHGRAEYVPELKLWFGLSADTHHLAAADLSSMDCRPQLVVGPWKEHRMPEEWKESQDPQLVSLGSGRFCVARFFRTGANNGDFGDEPIAVFTGVEVVPPVCHVCGATNGRVQLRMIPHMSKCLTSNGSTIDEVF</sequence>
<dbReference type="Gramene" id="OB06G23270.1">
    <property type="protein sequence ID" value="OB06G23270.1"/>
    <property type="gene ID" value="OB06G23270"/>
</dbReference>
<reference evidence="1" key="2">
    <citation type="submission" date="2013-04" db="UniProtKB">
        <authorList>
            <consortium name="EnsemblPlants"/>
        </authorList>
    </citation>
    <scope>IDENTIFICATION</scope>
</reference>
<proteinExistence type="predicted"/>
<evidence type="ECO:0000313" key="1">
    <source>
        <dbReference type="EnsemblPlants" id="OB06G23270.1"/>
    </source>
</evidence>
<name>J3ME83_ORYBR</name>
<dbReference type="OMA" id="MERIPQP"/>
<accession>J3ME83</accession>
<dbReference type="PANTHER" id="PTHR33085">
    <property type="entry name" value="OS12G0113100 PROTEIN-RELATED"/>
    <property type="match status" value="1"/>
</dbReference>
<dbReference type="AlphaFoldDB" id="J3ME83"/>
<dbReference type="InterPro" id="IPR012871">
    <property type="entry name" value="DUF1668_ORYSA"/>
</dbReference>